<dbReference type="Proteomes" id="UP000198242">
    <property type="component" value="Chromosome I"/>
</dbReference>
<feature type="transmembrane region" description="Helical" evidence="1">
    <location>
        <begin position="66"/>
        <end position="84"/>
    </location>
</feature>
<protein>
    <submittedName>
        <fullName evidence="2">Uncharacterized protein</fullName>
    </submittedName>
</protein>
<dbReference type="AlphaFoldDB" id="A0A1C4ZPY5"/>
<keyword evidence="1" id="KW-0472">Membrane</keyword>
<sequence>MVPVTVILGLLLLPLLGVALAGPSAVGEPATEHIRRTTRRWRWAGLALGAAVAAVAAGYDPLGRGVLLAAPLFGLCVLAGVVAGESRVVVRPAGTTRQAALETRQVRHYLPRRPFRAVAAAGAALAVLLAATTAGGSADDLGRPGRALAYDCGEFAGAHGPWAGSFYSLPLALVVGLGVLIAALAMYRLVGRPRPQAPGGDLLRDDAERRRSATAVTGACGVLVTIPLIGISLLTVAGLVSSPCRPAWWTAAAWVLLLLIPAWTALLFWSAVAVLHPGPRAARPAPVPA</sequence>
<proteinExistence type="predicted"/>
<keyword evidence="1" id="KW-1133">Transmembrane helix</keyword>
<gene>
    <name evidence="2" type="ORF">GA0074695_5910</name>
</gene>
<keyword evidence="3" id="KW-1185">Reference proteome</keyword>
<reference evidence="3" key="1">
    <citation type="submission" date="2016-06" db="EMBL/GenBank/DDBJ databases">
        <authorList>
            <person name="Varghese N."/>
            <person name="Submissions Spin"/>
        </authorList>
    </citation>
    <scope>NUCLEOTIDE SEQUENCE [LARGE SCALE GENOMIC DNA]</scope>
    <source>
        <strain evidence="3">DSM 43909</strain>
    </source>
</reference>
<organism evidence="2 3">
    <name type="scientific">Micromonospora viridifaciens</name>
    <dbReference type="NCBI Taxonomy" id="1881"/>
    <lineage>
        <taxon>Bacteria</taxon>
        <taxon>Bacillati</taxon>
        <taxon>Actinomycetota</taxon>
        <taxon>Actinomycetes</taxon>
        <taxon>Micromonosporales</taxon>
        <taxon>Micromonosporaceae</taxon>
        <taxon>Micromonospora</taxon>
    </lineage>
</organism>
<dbReference type="EMBL" id="LT607411">
    <property type="protein sequence ID" value="SCF34959.1"/>
    <property type="molecule type" value="Genomic_DNA"/>
</dbReference>
<evidence type="ECO:0000313" key="2">
    <source>
        <dbReference type="EMBL" id="SCF34959.1"/>
    </source>
</evidence>
<name>A0A1C4ZPY5_MICVI</name>
<feature type="transmembrane region" description="Helical" evidence="1">
    <location>
        <begin position="251"/>
        <end position="275"/>
    </location>
</feature>
<keyword evidence="1" id="KW-0812">Transmembrane</keyword>
<feature type="transmembrane region" description="Helical" evidence="1">
    <location>
        <begin position="171"/>
        <end position="191"/>
    </location>
</feature>
<evidence type="ECO:0000256" key="1">
    <source>
        <dbReference type="SAM" id="Phobius"/>
    </source>
</evidence>
<accession>A0A1C4ZPY5</accession>
<evidence type="ECO:0000313" key="3">
    <source>
        <dbReference type="Proteomes" id="UP000198242"/>
    </source>
</evidence>
<feature type="transmembrane region" description="Helical" evidence="1">
    <location>
        <begin position="212"/>
        <end position="239"/>
    </location>
</feature>
<feature type="transmembrane region" description="Helical" evidence="1">
    <location>
        <begin position="41"/>
        <end position="59"/>
    </location>
</feature>